<dbReference type="SUPFAM" id="SSF103088">
    <property type="entry name" value="OmpA-like"/>
    <property type="match status" value="1"/>
</dbReference>
<gene>
    <name evidence="6" type="ORF">G3446_19870</name>
</gene>
<protein>
    <submittedName>
        <fullName evidence="6">OmpA family protein</fullName>
    </submittedName>
</protein>
<dbReference type="PRINTS" id="PR01023">
    <property type="entry name" value="NAFLGMOTY"/>
</dbReference>
<evidence type="ECO:0000259" key="5">
    <source>
        <dbReference type="PROSITE" id="PS51123"/>
    </source>
</evidence>
<dbReference type="PRINTS" id="PR01021">
    <property type="entry name" value="OMPADOMAIN"/>
</dbReference>
<organism evidence="6 7">
    <name type="scientific">Thiorhodococcus minor</name>
    <dbReference type="NCBI Taxonomy" id="57489"/>
    <lineage>
        <taxon>Bacteria</taxon>
        <taxon>Pseudomonadati</taxon>
        <taxon>Pseudomonadota</taxon>
        <taxon>Gammaproteobacteria</taxon>
        <taxon>Chromatiales</taxon>
        <taxon>Chromatiaceae</taxon>
        <taxon>Thiorhodococcus</taxon>
    </lineage>
</organism>
<dbReference type="RefSeq" id="WP_164454650.1">
    <property type="nucleotide sequence ID" value="NZ_JAAIJQ010000075.1"/>
</dbReference>
<dbReference type="PROSITE" id="PS51257">
    <property type="entry name" value="PROKAR_LIPOPROTEIN"/>
    <property type="match status" value="1"/>
</dbReference>
<dbReference type="AlphaFoldDB" id="A0A6M0K4B2"/>
<feature type="domain" description="OmpA-like" evidence="5">
    <location>
        <begin position="34"/>
        <end position="149"/>
    </location>
</feature>
<dbReference type="GO" id="GO:0009279">
    <property type="term" value="C:cell outer membrane"/>
    <property type="evidence" value="ECO:0007669"/>
    <property type="project" value="UniProtKB-SubCell"/>
</dbReference>
<comment type="caution">
    <text evidence="6">The sequence shown here is derived from an EMBL/GenBank/DDBJ whole genome shotgun (WGS) entry which is preliminary data.</text>
</comment>
<dbReference type="InterPro" id="IPR036737">
    <property type="entry name" value="OmpA-like_sf"/>
</dbReference>
<evidence type="ECO:0000256" key="4">
    <source>
        <dbReference type="PROSITE-ProRule" id="PRU00473"/>
    </source>
</evidence>
<sequence length="149" mass="15732">MTERSAHIGLVLGILATLILAGCSTAPKNEPPPPAPAPTFTLEGVNFANDSDRLNATADSILQEAAATLKTMPDTQYEVAGHTDSNASDAYNLDLSERRANRVRSRLIDLGVSPSQLAANGYGESQPIADNSTAAGRAANRRVEIKPLY</sequence>
<dbReference type="Gene3D" id="3.30.1330.60">
    <property type="entry name" value="OmpA-like domain"/>
    <property type="match status" value="1"/>
</dbReference>
<dbReference type="Pfam" id="PF00691">
    <property type="entry name" value="OmpA"/>
    <property type="match status" value="1"/>
</dbReference>
<dbReference type="PANTHER" id="PTHR30329:SF21">
    <property type="entry name" value="LIPOPROTEIN YIAD-RELATED"/>
    <property type="match status" value="1"/>
</dbReference>
<dbReference type="EMBL" id="JAAIJQ010000075">
    <property type="protein sequence ID" value="NEV64114.1"/>
    <property type="molecule type" value="Genomic_DNA"/>
</dbReference>
<dbReference type="PANTHER" id="PTHR30329">
    <property type="entry name" value="STATOR ELEMENT OF FLAGELLAR MOTOR COMPLEX"/>
    <property type="match status" value="1"/>
</dbReference>
<dbReference type="CDD" id="cd07185">
    <property type="entry name" value="OmpA_C-like"/>
    <property type="match status" value="1"/>
</dbReference>
<accession>A0A6M0K4B2</accession>
<evidence type="ECO:0000313" key="7">
    <source>
        <dbReference type="Proteomes" id="UP000483379"/>
    </source>
</evidence>
<proteinExistence type="predicted"/>
<keyword evidence="7" id="KW-1185">Reference proteome</keyword>
<dbReference type="PROSITE" id="PS51123">
    <property type="entry name" value="OMPA_2"/>
    <property type="match status" value="1"/>
</dbReference>
<keyword evidence="2 4" id="KW-0472">Membrane</keyword>
<comment type="subcellular location">
    <subcellularLocation>
        <location evidence="1">Cell outer membrane</location>
    </subcellularLocation>
</comment>
<evidence type="ECO:0000256" key="3">
    <source>
        <dbReference type="ARBA" id="ARBA00023237"/>
    </source>
</evidence>
<dbReference type="InterPro" id="IPR006664">
    <property type="entry name" value="OMP_bac"/>
</dbReference>
<reference evidence="6 7" key="1">
    <citation type="submission" date="2020-02" db="EMBL/GenBank/DDBJ databases">
        <title>Genome sequences of Thiorhodococcus mannitoliphagus and Thiorhodococcus minor, purple sulfur photosynthetic bacteria in the gammaproteobacterial family, Chromatiaceae.</title>
        <authorList>
            <person name="Aviles F.A."/>
            <person name="Meyer T.E."/>
            <person name="Kyndt J.A."/>
        </authorList>
    </citation>
    <scope>NUCLEOTIDE SEQUENCE [LARGE SCALE GENOMIC DNA]</scope>
    <source>
        <strain evidence="6 7">DSM 11518</strain>
    </source>
</reference>
<dbReference type="InterPro" id="IPR050330">
    <property type="entry name" value="Bact_OuterMem_StrucFunc"/>
</dbReference>
<dbReference type="InterPro" id="IPR006665">
    <property type="entry name" value="OmpA-like"/>
</dbReference>
<evidence type="ECO:0000256" key="1">
    <source>
        <dbReference type="ARBA" id="ARBA00004442"/>
    </source>
</evidence>
<name>A0A6M0K4B2_9GAMM</name>
<evidence type="ECO:0000313" key="6">
    <source>
        <dbReference type="EMBL" id="NEV64114.1"/>
    </source>
</evidence>
<dbReference type="Proteomes" id="UP000483379">
    <property type="component" value="Unassembled WGS sequence"/>
</dbReference>
<evidence type="ECO:0000256" key="2">
    <source>
        <dbReference type="ARBA" id="ARBA00023136"/>
    </source>
</evidence>
<keyword evidence="3" id="KW-0998">Cell outer membrane</keyword>